<evidence type="ECO:0000256" key="11">
    <source>
        <dbReference type="ARBA" id="ARBA00022916"/>
    </source>
</evidence>
<feature type="chain" id="PRO_5044534642" description="Cyclic di-GMP-binding protein" evidence="15">
    <location>
        <begin position="32"/>
        <end position="831"/>
    </location>
</feature>
<dbReference type="AlphaFoldDB" id="A0ABD7Q6D8"/>
<protein>
    <recommendedName>
        <fullName evidence="6 15">Cyclic di-GMP-binding protein</fullName>
    </recommendedName>
    <alternativeName>
        <fullName evidence="14 15">Cellulose synthase regulatory subunit</fullName>
    </alternativeName>
</protein>
<feature type="region of interest" description="Disordered" evidence="16">
    <location>
        <begin position="44"/>
        <end position="110"/>
    </location>
</feature>
<evidence type="ECO:0000256" key="12">
    <source>
        <dbReference type="ARBA" id="ARBA00022989"/>
    </source>
</evidence>
<comment type="subunit">
    <text evidence="5 15">Tightly associated with the cellulose synthase catalytic subunit.</text>
</comment>
<dbReference type="InterPro" id="IPR018513">
    <property type="entry name" value="Cell_synthase_bac"/>
</dbReference>
<sequence length="831" mass="91436">MMLSMAAMRHPQNRLRLLAIISSFFALNAFAQPLTSELSASENDSFSALSLPRPAETAPENKPEPEASPVTADSQPAALATPDEQLATPDEPSAPEGAEEAEAEPSAEAAKALEQTKIHGTLSLRDAGIIDGLKIDGHQTQSGFTFTLPGDRVITSAHLLLKIKVSNELVDGQHYLNLMLNGQDMGQLPLSQAVDDINSFNLEIPAPMLVSVNNLSITLDNSKALQCEVNSDVRYQLQVMPDSQIDYEGLRLNIAPTLSRFPWPFLDTYEMGRSQVGMVFTATPDADALTAAAVVSGYLGYHADYKGVDIPVSLGRLPESSAIVFAHAGATIGDFTIPEHAGASLWITDNPNNPVSKLLVVSGHNKNEFLSAAYALTHNTLPAGALLEKIAQHKIPARVPYDAPRWVNTERPVTLSSLMKDDSKLVVRGINHENIRVAFRAAPDLFMWEGSTIPISMGYHFPSNEWLDETHSLLGVSLNGHFLRTLPVNKSGAIETLWHTLGGYSRQEQKTLHIQPYQIYGDNQFEFWFSVKPKPDAPCQVLSDNMIKSFISPDSTIDLSHTWHFSELPNLSYFIGASFPFSRQADLAQTAVLLAEHPQETEISTLMTLMARSGNATGVTTHGMQIYLGDKVLHQNPRLLKGKDLLVVATMSQRPLLQTLLAKSPFETQEGQLLLRPINYWQQALAFLKGDWARDGKSANRYLSYAGEWRGFISYQSPWDKARSVVIATATQDEQLALLPADLRNPTINAGIRGDIAIIDKTDGVHSWTVGPHYVSGQMPWYLQIIWYANQHIVVLGLICALLAGAMGLLAYAYLKNQAEQRLKNFIGHRR</sequence>
<keyword evidence="15" id="KW-0732">Signal</keyword>
<comment type="caution">
    <text evidence="17">The sequence shown here is derived from an EMBL/GenBank/DDBJ whole genome shotgun (WGS) entry which is preliminary data.</text>
</comment>
<dbReference type="GO" id="GO:0030244">
    <property type="term" value="P:cellulose biosynthetic process"/>
    <property type="evidence" value="ECO:0007669"/>
    <property type="project" value="UniProtKB-KW"/>
</dbReference>
<gene>
    <name evidence="17" type="ORF">EYY96_07315</name>
</gene>
<dbReference type="RefSeq" id="WP_130970666.1">
    <property type="nucleotide sequence ID" value="NZ_SITJ01000058.1"/>
</dbReference>
<evidence type="ECO:0000256" key="2">
    <source>
        <dbReference type="ARBA" id="ARBA00004377"/>
    </source>
</evidence>
<comment type="pathway">
    <text evidence="3 15">Glycan metabolism; bacterial cellulose biosynthesis.</text>
</comment>
<evidence type="ECO:0000256" key="5">
    <source>
        <dbReference type="ARBA" id="ARBA00011437"/>
    </source>
</evidence>
<evidence type="ECO:0000256" key="15">
    <source>
        <dbReference type="RuleBase" id="RU365021"/>
    </source>
</evidence>
<keyword evidence="13 15" id="KW-0472">Membrane</keyword>
<keyword evidence="9 15" id="KW-0973">c-di-GMP</keyword>
<evidence type="ECO:0000256" key="8">
    <source>
        <dbReference type="ARBA" id="ARBA00022519"/>
    </source>
</evidence>
<dbReference type="PRINTS" id="PR01440">
    <property type="entry name" value="CELLSNTHASEB"/>
</dbReference>
<evidence type="ECO:0000256" key="1">
    <source>
        <dbReference type="ARBA" id="ARBA00002057"/>
    </source>
</evidence>
<evidence type="ECO:0000256" key="7">
    <source>
        <dbReference type="ARBA" id="ARBA00022475"/>
    </source>
</evidence>
<keyword evidence="11 15" id="KW-0135">Cellulose biosynthesis</keyword>
<feature type="signal peptide" evidence="15">
    <location>
        <begin position="1"/>
        <end position="31"/>
    </location>
</feature>
<evidence type="ECO:0000256" key="6">
    <source>
        <dbReference type="ARBA" id="ARBA00021844"/>
    </source>
</evidence>
<reference evidence="17 18" key="1">
    <citation type="submission" date="2019-02" db="EMBL/GenBank/DDBJ databases">
        <title>Comparative genomic analysis of the Hafnia genus genomes.</title>
        <authorList>
            <person name="Zhiqiu Y."/>
            <person name="Chao Y."/>
            <person name="Yuhui D."/>
            <person name="Di H."/>
            <person name="Bin L."/>
        </authorList>
    </citation>
    <scope>NUCLEOTIDE SEQUENCE [LARGE SCALE GENOMIC DNA]</scope>
    <source>
        <strain evidence="17 18">PCM_1210</strain>
    </source>
</reference>
<keyword evidence="10 15" id="KW-0812">Transmembrane</keyword>
<keyword evidence="7 15" id="KW-1003">Cell membrane</keyword>
<comment type="function">
    <text evidence="1 15">Binds the cellulose synthase activator, bis-(3'-5') cyclic diguanylic acid (c-di-GMP).</text>
</comment>
<proteinExistence type="inferred from homology"/>
<dbReference type="Pfam" id="PF03170">
    <property type="entry name" value="BcsB"/>
    <property type="match status" value="1"/>
</dbReference>
<name>A0ABD7Q6D8_HAFAL</name>
<evidence type="ECO:0000256" key="13">
    <source>
        <dbReference type="ARBA" id="ARBA00023136"/>
    </source>
</evidence>
<accession>A0ABD7Q6D8</accession>
<evidence type="ECO:0000313" key="18">
    <source>
        <dbReference type="Proteomes" id="UP000291600"/>
    </source>
</evidence>
<keyword evidence="8 15" id="KW-0997">Cell inner membrane</keyword>
<evidence type="ECO:0000256" key="3">
    <source>
        <dbReference type="ARBA" id="ARBA00005186"/>
    </source>
</evidence>
<dbReference type="InterPro" id="IPR003920">
    <property type="entry name" value="Cell_synth_B"/>
</dbReference>
<dbReference type="PANTHER" id="PTHR39083">
    <property type="entry name" value="CYCLIC DI-GMP-BINDING PROTEIN"/>
    <property type="match status" value="1"/>
</dbReference>
<dbReference type="PANTHER" id="PTHR39083:SF1">
    <property type="entry name" value="CYCLIC DI-GMP-BINDING PROTEIN"/>
    <property type="match status" value="1"/>
</dbReference>
<evidence type="ECO:0000256" key="10">
    <source>
        <dbReference type="ARBA" id="ARBA00022692"/>
    </source>
</evidence>
<comment type="similarity">
    <text evidence="4 15">Belongs to the AcsB/BcsB family.</text>
</comment>
<evidence type="ECO:0000256" key="4">
    <source>
        <dbReference type="ARBA" id="ARBA00010714"/>
    </source>
</evidence>
<dbReference type="Proteomes" id="UP000291600">
    <property type="component" value="Unassembled WGS sequence"/>
</dbReference>
<comment type="subcellular location">
    <subcellularLocation>
        <location evidence="2">Cell inner membrane</location>
        <topology evidence="2">Single-pass membrane protein</topology>
    </subcellularLocation>
</comment>
<evidence type="ECO:0000256" key="14">
    <source>
        <dbReference type="ARBA" id="ARBA00033444"/>
    </source>
</evidence>
<organism evidence="17 18">
    <name type="scientific">Hafnia alvei</name>
    <dbReference type="NCBI Taxonomy" id="569"/>
    <lineage>
        <taxon>Bacteria</taxon>
        <taxon>Pseudomonadati</taxon>
        <taxon>Pseudomonadota</taxon>
        <taxon>Gammaproteobacteria</taxon>
        <taxon>Enterobacterales</taxon>
        <taxon>Hafniaceae</taxon>
        <taxon>Hafnia</taxon>
    </lineage>
</organism>
<evidence type="ECO:0000313" key="17">
    <source>
        <dbReference type="EMBL" id="TBL68951.1"/>
    </source>
</evidence>
<dbReference type="EMBL" id="SITJ01000058">
    <property type="protein sequence ID" value="TBL68951.1"/>
    <property type="molecule type" value="Genomic_DNA"/>
</dbReference>
<keyword evidence="12 15" id="KW-1133">Transmembrane helix</keyword>
<feature type="transmembrane region" description="Helical" evidence="15">
    <location>
        <begin position="793"/>
        <end position="815"/>
    </location>
</feature>
<dbReference type="Gene3D" id="2.60.120.260">
    <property type="entry name" value="Galactose-binding domain-like"/>
    <property type="match status" value="2"/>
</dbReference>
<evidence type="ECO:0000256" key="9">
    <source>
        <dbReference type="ARBA" id="ARBA00022636"/>
    </source>
</evidence>
<dbReference type="GO" id="GO:0005886">
    <property type="term" value="C:plasma membrane"/>
    <property type="evidence" value="ECO:0007669"/>
    <property type="project" value="UniProtKB-SubCell"/>
</dbReference>
<evidence type="ECO:0000256" key="16">
    <source>
        <dbReference type="SAM" id="MobiDB-lite"/>
    </source>
</evidence>